<dbReference type="InterPro" id="IPR029044">
    <property type="entry name" value="Nucleotide-diphossugar_trans"/>
</dbReference>
<dbReference type="SUPFAM" id="SSF53448">
    <property type="entry name" value="Nucleotide-diphospho-sugar transferases"/>
    <property type="match status" value="1"/>
</dbReference>
<dbReference type="Gene3D" id="3.90.550.10">
    <property type="entry name" value="Spore Coat Polysaccharide Biosynthesis Protein SpsA, Chain A"/>
    <property type="match status" value="1"/>
</dbReference>
<evidence type="ECO:0000313" key="13">
    <source>
        <dbReference type="Proteomes" id="UP001324287"/>
    </source>
</evidence>
<dbReference type="RefSeq" id="WP_324273210.1">
    <property type="nucleotide sequence ID" value="NZ_CP141261.1"/>
</dbReference>
<dbReference type="InterPro" id="IPR050256">
    <property type="entry name" value="Glycosyltransferase_2"/>
</dbReference>
<evidence type="ECO:0000256" key="3">
    <source>
        <dbReference type="ARBA" id="ARBA00006739"/>
    </source>
</evidence>
<gene>
    <name evidence="12" type="ORF">U6N30_17175</name>
</gene>
<dbReference type="InterPro" id="IPR001173">
    <property type="entry name" value="Glyco_trans_2-like"/>
</dbReference>
<evidence type="ECO:0000256" key="8">
    <source>
        <dbReference type="ARBA" id="ARBA00040894"/>
    </source>
</evidence>
<evidence type="ECO:0000256" key="6">
    <source>
        <dbReference type="ARBA" id="ARBA00022842"/>
    </source>
</evidence>
<dbReference type="Pfam" id="PF00535">
    <property type="entry name" value="Glycos_transf_2"/>
    <property type="match status" value="1"/>
</dbReference>
<evidence type="ECO:0000256" key="1">
    <source>
        <dbReference type="ARBA" id="ARBA00001936"/>
    </source>
</evidence>
<dbReference type="NCBIfam" id="NF010496">
    <property type="entry name" value="PRK13915.1"/>
    <property type="match status" value="1"/>
</dbReference>
<comment type="catalytic activity">
    <reaction evidence="10">
        <text>an NDP-alpha-D-glucose + (2R)-3-phosphoglycerate = (2R)-2-O-(alpha-D-glucopyranosyl)-3-phospho-glycerate + a ribonucleoside 5'-diphosphate + H(+)</text>
        <dbReference type="Rhea" id="RHEA:47244"/>
        <dbReference type="ChEBI" id="CHEBI:15378"/>
        <dbReference type="ChEBI" id="CHEBI:57930"/>
        <dbReference type="ChEBI" id="CHEBI:58272"/>
        <dbReference type="ChEBI" id="CHEBI:62600"/>
        <dbReference type="ChEBI" id="CHEBI:76533"/>
        <dbReference type="EC" id="2.4.1.266"/>
    </reaction>
    <physiologicalReaction direction="left-to-right" evidence="10">
        <dbReference type="Rhea" id="RHEA:47245"/>
    </physiologicalReaction>
</comment>
<protein>
    <recommendedName>
        <fullName evidence="8">Glucosyl-3-phosphoglycerate synthase</fullName>
        <ecNumber evidence="7">2.4.1.266</ecNumber>
    </recommendedName>
</protein>
<evidence type="ECO:0000256" key="4">
    <source>
        <dbReference type="ARBA" id="ARBA00022676"/>
    </source>
</evidence>
<evidence type="ECO:0000259" key="11">
    <source>
        <dbReference type="Pfam" id="PF00535"/>
    </source>
</evidence>
<organism evidence="12 13">
    <name type="scientific">Blastococcus brunescens</name>
    <dbReference type="NCBI Taxonomy" id="1564165"/>
    <lineage>
        <taxon>Bacteria</taxon>
        <taxon>Bacillati</taxon>
        <taxon>Actinomycetota</taxon>
        <taxon>Actinomycetes</taxon>
        <taxon>Geodermatophilales</taxon>
        <taxon>Geodermatophilaceae</taxon>
        <taxon>Blastococcus</taxon>
    </lineage>
</organism>
<dbReference type="EMBL" id="CP141261">
    <property type="protein sequence ID" value="WRL61850.1"/>
    <property type="molecule type" value="Genomic_DNA"/>
</dbReference>
<evidence type="ECO:0000256" key="5">
    <source>
        <dbReference type="ARBA" id="ARBA00022679"/>
    </source>
</evidence>
<comment type="cofactor">
    <cofactor evidence="2">
        <name>Mg(2+)</name>
        <dbReference type="ChEBI" id="CHEBI:18420"/>
    </cofactor>
</comment>
<dbReference type="Proteomes" id="UP001324287">
    <property type="component" value="Chromosome"/>
</dbReference>
<dbReference type="EC" id="2.4.1.266" evidence="7"/>
<dbReference type="PANTHER" id="PTHR48090:SF10">
    <property type="entry name" value="GLUCOSYL-3-PHOSPHOGLYCERATE SYNTHASE"/>
    <property type="match status" value="1"/>
</dbReference>
<evidence type="ECO:0000256" key="10">
    <source>
        <dbReference type="ARBA" id="ARBA00048997"/>
    </source>
</evidence>
<feature type="domain" description="Glycosyltransferase 2-like" evidence="11">
    <location>
        <begin position="36"/>
        <end position="159"/>
    </location>
</feature>
<keyword evidence="6" id="KW-0460">Magnesium</keyword>
<name>A0ABZ1ATM0_9ACTN</name>
<accession>A0ABZ1ATM0</accession>
<evidence type="ECO:0000256" key="9">
    <source>
        <dbReference type="ARBA" id="ARBA00048689"/>
    </source>
</evidence>
<comment type="similarity">
    <text evidence="3">Belongs to the glycosyltransferase 2 family.</text>
</comment>
<reference evidence="12 13" key="1">
    <citation type="submission" date="2023-12" db="EMBL/GenBank/DDBJ databases">
        <title>Blastococcus brunescens sp. nov., an actonobacterium isolated from sandstone collected in sahara desert.</title>
        <authorList>
            <person name="Gtari M."/>
            <person name="Ghodhbane F."/>
        </authorList>
    </citation>
    <scope>NUCLEOTIDE SEQUENCE [LARGE SCALE GENOMIC DNA]</scope>
    <source>
        <strain evidence="12 13">BMG 8361</strain>
    </source>
</reference>
<evidence type="ECO:0000256" key="7">
    <source>
        <dbReference type="ARBA" id="ARBA00039022"/>
    </source>
</evidence>
<keyword evidence="5 12" id="KW-0808">Transferase</keyword>
<dbReference type="GO" id="GO:0016757">
    <property type="term" value="F:glycosyltransferase activity"/>
    <property type="evidence" value="ECO:0007669"/>
    <property type="project" value="UniProtKB-KW"/>
</dbReference>
<evidence type="ECO:0000256" key="2">
    <source>
        <dbReference type="ARBA" id="ARBA00001946"/>
    </source>
</evidence>
<dbReference type="PANTHER" id="PTHR48090">
    <property type="entry name" value="UNDECAPRENYL-PHOSPHATE 4-DEOXY-4-FORMAMIDO-L-ARABINOSE TRANSFERASE-RELATED"/>
    <property type="match status" value="1"/>
</dbReference>
<keyword evidence="13" id="KW-1185">Reference proteome</keyword>
<proteinExistence type="inferred from homology"/>
<keyword evidence="4 12" id="KW-0328">Glycosyltransferase</keyword>
<comment type="cofactor">
    <cofactor evidence="1">
        <name>Mn(2+)</name>
        <dbReference type="ChEBI" id="CHEBI:29035"/>
    </cofactor>
</comment>
<sequence length="325" mass="34718">MRVDVSRWLSRRTYTATNYQAAALSAAKQAQGRTVSVVLPALNEERTVGAIVEEIRRELVESHALVDELVVADSGSTDRTVVAAESAGARVVRVDDVLPERGRVPGKGEALWKSLHVTDGDLIVFIDSDLISFDPQFVVGLLGPLLTDPTVGYVKGLYDRPLSTAEGLVPSGGGRVTELTARPLLGALWPQLSGFVQPLSGEYAGRRELLEQVPFVSHYGVEFGLLIDLAELAGVDALAQVDLGTRRHSHQPDAALGRMAGQIIQTALARCPGIGVPSDQLIQYVRTGGGIEAVTWDVGVVERPPMRTVPAYAARRTTGAPGWSA</sequence>
<comment type="catalytic activity">
    <reaction evidence="9">
        <text>(2R)-3-phosphoglycerate + UDP-alpha-D-glucose = (2R)-2-O-(alpha-D-glucopyranosyl)-3-phospho-glycerate + UDP + H(+)</text>
        <dbReference type="Rhea" id="RHEA:31319"/>
        <dbReference type="ChEBI" id="CHEBI:15378"/>
        <dbReference type="ChEBI" id="CHEBI:58223"/>
        <dbReference type="ChEBI" id="CHEBI:58272"/>
        <dbReference type="ChEBI" id="CHEBI:58885"/>
        <dbReference type="ChEBI" id="CHEBI:62600"/>
        <dbReference type="EC" id="2.4.1.266"/>
    </reaction>
    <physiologicalReaction direction="left-to-right" evidence="9">
        <dbReference type="Rhea" id="RHEA:31320"/>
    </physiologicalReaction>
</comment>
<evidence type="ECO:0000313" key="12">
    <source>
        <dbReference type="EMBL" id="WRL61850.1"/>
    </source>
</evidence>